<name>A0ABV9HJJ6_9MICO</name>
<dbReference type="InterPro" id="IPR029035">
    <property type="entry name" value="DHS-like_NAD/FAD-binding_dom"/>
</dbReference>
<comment type="caution">
    <text evidence="1">The sequence shown here is derived from an EMBL/GenBank/DDBJ whole genome shotgun (WGS) entry which is preliminary data.</text>
</comment>
<keyword evidence="2" id="KW-1185">Reference proteome</keyword>
<sequence>MGIVDQGAFVRAWAVQMQRCAWFFGAGASASAGLPTATQIRDDLLLRVYAERHQLRREDLHPNDPVIAAKLLEYFNDRNGMVAFGAPNDYSRAFELALPDEPARHRYLQHKLADKQPSYGQRILGALLSGGQADLVVTTNFDELIEEAAADAYSAVKPADGRRRLNVAALGSRDRARGVLEVESTPMLIKLHGDFRETSLKNLDSELASQDEVLRQAVIDLSRRYGIAVVGYSGRDDSIMEMLEAASRVDAAWPAGLWWFARDPDAIPERVRRLLQIASDNGRAAHLVRLGTFDELMGGLALQAELPAESRAFVDALRPQNRLAEASPPTETAQFGPVIRFNALPVLEAPTTALHAPLSGLTRTEFRKRVRALGYRGVAVNAGGSIWGWGDEEIFTKLAGATAEERTIDLTSGPLEPGLHALALEGLAKALGVALPARSLVTRRDYVVRLVEWDKLTPERAKALTAFREAYGGQITGRLAKKYGLNRDGEPREYAEAVRLHLEHRWGLAWLTFTPFTWVERWETADDEQEAIAGVGEWKRQRWVARKQNETWSRLIATWTAAMAPEPRPSNLPLTKALDGRRFGRFTLGPTSAYSRRAK</sequence>
<evidence type="ECO:0000313" key="2">
    <source>
        <dbReference type="Proteomes" id="UP001596011"/>
    </source>
</evidence>
<dbReference type="EMBL" id="JBHSFI010000005">
    <property type="protein sequence ID" value="MFC4630099.1"/>
    <property type="molecule type" value="Genomic_DNA"/>
</dbReference>
<dbReference type="Pfam" id="PF13289">
    <property type="entry name" value="SIR2_2"/>
    <property type="match status" value="1"/>
</dbReference>
<proteinExistence type="predicted"/>
<evidence type="ECO:0000313" key="1">
    <source>
        <dbReference type="EMBL" id="MFC4630099.1"/>
    </source>
</evidence>
<accession>A0ABV9HJJ6</accession>
<organism evidence="1 2">
    <name type="scientific">Promicromonospora alba</name>
    <dbReference type="NCBI Taxonomy" id="1616110"/>
    <lineage>
        <taxon>Bacteria</taxon>
        <taxon>Bacillati</taxon>
        <taxon>Actinomycetota</taxon>
        <taxon>Actinomycetes</taxon>
        <taxon>Micrococcales</taxon>
        <taxon>Promicromonosporaceae</taxon>
        <taxon>Promicromonospora</taxon>
    </lineage>
</organism>
<dbReference type="Proteomes" id="UP001596011">
    <property type="component" value="Unassembled WGS sequence"/>
</dbReference>
<dbReference type="Gene3D" id="3.40.50.1220">
    <property type="entry name" value="TPP-binding domain"/>
    <property type="match status" value="1"/>
</dbReference>
<protein>
    <submittedName>
        <fullName evidence="1">SIR2 family protein</fullName>
    </submittedName>
</protein>
<dbReference type="SUPFAM" id="SSF52467">
    <property type="entry name" value="DHS-like NAD/FAD-binding domain"/>
    <property type="match status" value="1"/>
</dbReference>
<gene>
    <name evidence="1" type="ORF">ACFO6V_17760</name>
</gene>
<reference evidence="2" key="1">
    <citation type="journal article" date="2019" name="Int. J. Syst. Evol. Microbiol.">
        <title>The Global Catalogue of Microorganisms (GCM) 10K type strain sequencing project: providing services to taxonomists for standard genome sequencing and annotation.</title>
        <authorList>
            <consortium name="The Broad Institute Genomics Platform"/>
            <consortium name="The Broad Institute Genome Sequencing Center for Infectious Disease"/>
            <person name="Wu L."/>
            <person name="Ma J."/>
        </authorList>
    </citation>
    <scope>NUCLEOTIDE SEQUENCE [LARGE SCALE GENOMIC DNA]</scope>
    <source>
        <strain evidence="2">CCUG 42722</strain>
    </source>
</reference>
<dbReference type="RefSeq" id="WP_377137476.1">
    <property type="nucleotide sequence ID" value="NZ_JBHSFI010000005.1"/>
</dbReference>